<keyword evidence="2" id="KW-1133">Transmembrane helix</keyword>
<protein>
    <submittedName>
        <fullName evidence="3">Uncharacterized protein</fullName>
    </submittedName>
</protein>
<evidence type="ECO:0000256" key="1">
    <source>
        <dbReference type="SAM" id="MobiDB-lite"/>
    </source>
</evidence>
<gene>
    <name evidence="3" type="ORF">RUA8715_02600</name>
</gene>
<keyword evidence="2" id="KW-0472">Membrane</keyword>
<organism evidence="3 4">
    <name type="scientific">Ruegeria arenilitoris</name>
    <dbReference type="NCBI Taxonomy" id="1173585"/>
    <lineage>
        <taxon>Bacteria</taxon>
        <taxon>Pseudomonadati</taxon>
        <taxon>Pseudomonadota</taxon>
        <taxon>Alphaproteobacteria</taxon>
        <taxon>Rhodobacterales</taxon>
        <taxon>Roseobacteraceae</taxon>
        <taxon>Ruegeria</taxon>
    </lineage>
</organism>
<dbReference type="Proteomes" id="UP000202485">
    <property type="component" value="Unassembled WGS sequence"/>
</dbReference>
<reference evidence="4" key="1">
    <citation type="submission" date="2017-05" db="EMBL/GenBank/DDBJ databases">
        <authorList>
            <person name="Rodrigo-Torres L."/>
            <person name="Arahal R. D."/>
            <person name="Lucena T."/>
        </authorList>
    </citation>
    <scope>NUCLEOTIDE SEQUENCE [LARGE SCALE GENOMIC DNA]</scope>
    <source>
        <strain evidence="4">CECT 8715</strain>
    </source>
</reference>
<evidence type="ECO:0000256" key="2">
    <source>
        <dbReference type="SAM" id="Phobius"/>
    </source>
</evidence>
<feature type="compositionally biased region" description="Low complexity" evidence="1">
    <location>
        <begin position="130"/>
        <end position="144"/>
    </location>
</feature>
<dbReference type="OrthoDB" id="7630018at2"/>
<feature type="transmembrane region" description="Helical" evidence="2">
    <location>
        <begin position="6"/>
        <end position="24"/>
    </location>
</feature>
<sequence>MELISDILLVAGALGAGLYCFVLARRLRRFTDLERGVGGAVSVLSAQAEELKKSLDAARAASDQSGHKLQDLTERAESVAQRLELIMASMHDVIPEDKPAAEEPANSSDEIKKPSPLEAEPVSLKAESGPQAPRQPAEPEAVEQMPSRPEAEVKSTNDPAEDPGPIPKGVLFFRHKAQGSEARS</sequence>
<dbReference type="AlphaFoldDB" id="A0A238KSQ7"/>
<evidence type="ECO:0000313" key="4">
    <source>
        <dbReference type="Proteomes" id="UP000202485"/>
    </source>
</evidence>
<feature type="region of interest" description="Disordered" evidence="1">
    <location>
        <begin position="90"/>
        <end position="184"/>
    </location>
</feature>
<keyword evidence="4" id="KW-1185">Reference proteome</keyword>
<keyword evidence="2" id="KW-0812">Transmembrane</keyword>
<dbReference type="RefSeq" id="WP_093964095.1">
    <property type="nucleotide sequence ID" value="NZ_FXYG01000003.1"/>
</dbReference>
<evidence type="ECO:0000313" key="3">
    <source>
        <dbReference type="EMBL" id="SMX45056.1"/>
    </source>
</evidence>
<dbReference type="EMBL" id="FXYG01000003">
    <property type="protein sequence ID" value="SMX45056.1"/>
    <property type="molecule type" value="Genomic_DNA"/>
</dbReference>
<accession>A0A238KSQ7</accession>
<name>A0A238KSQ7_9RHOB</name>
<proteinExistence type="predicted"/>